<dbReference type="InterPro" id="IPR008983">
    <property type="entry name" value="Tumour_necrosis_fac-like_dom"/>
</dbReference>
<dbReference type="AlphaFoldDB" id="A0AAV4AIG2"/>
<dbReference type="Gene3D" id="2.60.120.40">
    <property type="match status" value="1"/>
</dbReference>
<comment type="caution">
    <text evidence="3">The sequence shown here is derived from an EMBL/GenBank/DDBJ whole genome shotgun (WGS) entry which is preliminary data.</text>
</comment>
<keyword evidence="4" id="KW-1185">Reference proteome</keyword>
<name>A0AAV4AIG2_9GAST</name>
<evidence type="ECO:0000313" key="4">
    <source>
        <dbReference type="Proteomes" id="UP000735302"/>
    </source>
</evidence>
<reference evidence="3 4" key="1">
    <citation type="journal article" date="2021" name="Elife">
        <title>Chloroplast acquisition without the gene transfer in kleptoplastic sea slugs, Plakobranchus ocellatus.</title>
        <authorList>
            <person name="Maeda T."/>
            <person name="Takahashi S."/>
            <person name="Yoshida T."/>
            <person name="Shimamura S."/>
            <person name="Takaki Y."/>
            <person name="Nagai Y."/>
            <person name="Toyoda A."/>
            <person name="Suzuki Y."/>
            <person name="Arimoto A."/>
            <person name="Ishii H."/>
            <person name="Satoh N."/>
            <person name="Nishiyama T."/>
            <person name="Hasebe M."/>
            <person name="Maruyama T."/>
            <person name="Minagawa J."/>
            <person name="Obokata J."/>
            <person name="Shigenobu S."/>
        </authorList>
    </citation>
    <scope>NUCLEOTIDE SEQUENCE [LARGE SCALE GENOMIC DNA]</scope>
</reference>
<gene>
    <name evidence="3" type="ORF">PoB_003446500</name>
</gene>
<sequence>MCDYVFPVSLWRVHHKSAHIVFDLLGLSVVGRFERTIKPIPREFEIDREESGNLVPLATITPNGVKLNTANPGNRLSAEGNLTNPGVGAHLNLTIANPTEQDSGHYVCIASITDKTATLVKLSYDLNVTYQDLSKEHLKTAIINLGQKVDLLEADNSNLLSTISQLQQQTTELAGNLTSVQIENGNLKTGLSSLERRLQTVEKELAQERNENNVTDSDVLKMIDDLTDKISNISSLSANNNNQMAMPNCSCCDTYGNLTNDVATLQASHSNLMSSLQESIANYTHMAADLVIVDSNVESAVLRLSVLENMATGQYAEMAQLQSKVSSLEKEPQAFSARRASYLASYPNQTNVGDVGDLTFHSVTLDNHNAFDMSTGELTIKTSGNFLISLTLSLNMVLSAAVEGGVKVNDHFVGFLSTSSHGILNSGSTTVAAKLTTGDKVMAKISKVIAQPVTINADESIFSVVYLG</sequence>
<accession>A0AAV4AIG2</accession>
<dbReference type="InterPro" id="IPR001073">
    <property type="entry name" value="C1q_dom"/>
</dbReference>
<evidence type="ECO:0000259" key="2">
    <source>
        <dbReference type="Pfam" id="PF00386"/>
    </source>
</evidence>
<organism evidence="3 4">
    <name type="scientific">Plakobranchus ocellatus</name>
    <dbReference type="NCBI Taxonomy" id="259542"/>
    <lineage>
        <taxon>Eukaryota</taxon>
        <taxon>Metazoa</taxon>
        <taxon>Spiralia</taxon>
        <taxon>Lophotrochozoa</taxon>
        <taxon>Mollusca</taxon>
        <taxon>Gastropoda</taxon>
        <taxon>Heterobranchia</taxon>
        <taxon>Euthyneura</taxon>
        <taxon>Panpulmonata</taxon>
        <taxon>Sacoglossa</taxon>
        <taxon>Placobranchoidea</taxon>
        <taxon>Plakobranchidae</taxon>
        <taxon>Plakobranchus</taxon>
    </lineage>
</organism>
<evidence type="ECO:0000256" key="1">
    <source>
        <dbReference type="SAM" id="Coils"/>
    </source>
</evidence>
<feature type="coiled-coil region" evidence="1">
    <location>
        <begin position="149"/>
        <end position="218"/>
    </location>
</feature>
<dbReference type="Proteomes" id="UP000735302">
    <property type="component" value="Unassembled WGS sequence"/>
</dbReference>
<dbReference type="CDD" id="cd00096">
    <property type="entry name" value="Ig"/>
    <property type="match status" value="1"/>
</dbReference>
<dbReference type="InterPro" id="IPR036179">
    <property type="entry name" value="Ig-like_dom_sf"/>
</dbReference>
<dbReference type="Pfam" id="PF00386">
    <property type="entry name" value="C1q"/>
    <property type="match status" value="1"/>
</dbReference>
<keyword evidence="1" id="KW-0175">Coiled coil</keyword>
<protein>
    <recommendedName>
        <fullName evidence="2">C1q domain-containing protein</fullName>
    </recommendedName>
</protein>
<dbReference type="EMBL" id="BLXT01003924">
    <property type="protein sequence ID" value="GFO07960.1"/>
    <property type="molecule type" value="Genomic_DNA"/>
</dbReference>
<evidence type="ECO:0000313" key="3">
    <source>
        <dbReference type="EMBL" id="GFO07960.1"/>
    </source>
</evidence>
<dbReference type="SUPFAM" id="SSF48726">
    <property type="entry name" value="Immunoglobulin"/>
    <property type="match status" value="1"/>
</dbReference>
<dbReference type="SUPFAM" id="SSF49842">
    <property type="entry name" value="TNF-like"/>
    <property type="match status" value="1"/>
</dbReference>
<feature type="domain" description="C1q" evidence="2">
    <location>
        <begin position="335"/>
        <end position="463"/>
    </location>
</feature>
<proteinExistence type="predicted"/>